<dbReference type="Proteomes" id="UP000325302">
    <property type="component" value="Unassembled WGS sequence"/>
</dbReference>
<dbReference type="GO" id="GO:0006412">
    <property type="term" value="P:translation"/>
    <property type="evidence" value="ECO:0007669"/>
    <property type="project" value="TreeGrafter"/>
</dbReference>
<dbReference type="PROSITE" id="PS50126">
    <property type="entry name" value="S1"/>
    <property type="match status" value="1"/>
</dbReference>
<dbReference type="RefSeq" id="WP_149389434.1">
    <property type="nucleotide sequence ID" value="NZ_SMRS01000001.1"/>
</dbReference>
<dbReference type="EMBL" id="SMRS01000001">
    <property type="protein sequence ID" value="KAA0876180.1"/>
    <property type="molecule type" value="Genomic_DNA"/>
</dbReference>
<evidence type="ECO:0000313" key="2">
    <source>
        <dbReference type="EMBL" id="KAA0876180.1"/>
    </source>
</evidence>
<proteinExistence type="predicted"/>
<dbReference type="Pfam" id="PF12836">
    <property type="entry name" value="HHH_3"/>
    <property type="match status" value="1"/>
</dbReference>
<dbReference type="GO" id="GO:0006139">
    <property type="term" value="P:nucleobase-containing compound metabolic process"/>
    <property type="evidence" value="ECO:0007669"/>
    <property type="project" value="InterPro"/>
</dbReference>
<dbReference type="InterPro" id="IPR012340">
    <property type="entry name" value="NA-bd_OB-fold"/>
</dbReference>
<dbReference type="Gene3D" id="1.10.150.310">
    <property type="entry name" value="Tex RuvX-like domain-like"/>
    <property type="match status" value="1"/>
</dbReference>
<accession>A0A5A9W5V2</accession>
<name>A0A5A9W5V2_9GAMM</name>
<dbReference type="InterPro" id="IPR012337">
    <property type="entry name" value="RNaseH-like_sf"/>
</dbReference>
<organism evidence="2 3">
    <name type="scientific">Nitrincola tapanii</name>
    <dbReference type="NCBI Taxonomy" id="1708751"/>
    <lineage>
        <taxon>Bacteria</taxon>
        <taxon>Pseudomonadati</taxon>
        <taxon>Pseudomonadota</taxon>
        <taxon>Gammaproteobacteria</taxon>
        <taxon>Oceanospirillales</taxon>
        <taxon>Oceanospirillaceae</taxon>
        <taxon>Nitrincola</taxon>
    </lineage>
</organism>
<dbReference type="Pfam" id="PF17674">
    <property type="entry name" value="HHH_9"/>
    <property type="match status" value="1"/>
</dbReference>
<dbReference type="Pfam" id="PF16921">
    <property type="entry name" value="Tex_YqgF"/>
    <property type="match status" value="1"/>
</dbReference>
<dbReference type="PANTHER" id="PTHR10724:SF10">
    <property type="entry name" value="S1 RNA-BINDING DOMAIN-CONTAINING PROTEIN 1"/>
    <property type="match status" value="1"/>
</dbReference>
<dbReference type="GO" id="GO:0005737">
    <property type="term" value="C:cytoplasm"/>
    <property type="evidence" value="ECO:0007669"/>
    <property type="project" value="UniProtKB-ARBA"/>
</dbReference>
<dbReference type="GO" id="GO:0003735">
    <property type="term" value="F:structural constituent of ribosome"/>
    <property type="evidence" value="ECO:0007669"/>
    <property type="project" value="TreeGrafter"/>
</dbReference>
<dbReference type="Pfam" id="PF09371">
    <property type="entry name" value="Tex_N"/>
    <property type="match status" value="1"/>
</dbReference>
<dbReference type="SUPFAM" id="SSF158832">
    <property type="entry name" value="Tex N-terminal region-like"/>
    <property type="match status" value="1"/>
</dbReference>
<dbReference type="Gene3D" id="3.30.420.140">
    <property type="entry name" value="YqgF/RNase H-like domain"/>
    <property type="match status" value="1"/>
</dbReference>
<gene>
    <name evidence="2" type="ORF">E1H14_00085</name>
</gene>
<sequence>MNLDTQLAQELGVKPSQVQATLKLLDDGATVPFIARYRKEATGGLDDTQLRQLEQRLGYLRELNQRREAIFQQLRSQNQLSPELEQALLSADSKARLEDIYLPFRPKRRNKAQEAREAGLEPLALALLASPYTDAKNLAAKCPDPETALLGAREILLEKLSEHADLLSNLRLVLWKQSQLCSQVVRGKKDPQSKFLDYFDYQETLAKVPSHRALAVFRGQAEGVLKVSLAPPAPPGFDPLLSLKRAWKLPTSPLSAWMQETLSLCWSRRLWPMLEKDLLKQLQEQAESEAIEVFARNLRDLLLASPAGARITLGLDPGLRTGTKLAIVDATGKLLAWDTLYPHAPHHRREEALKRLRQLIEHYRVTLIAIGNGTASRETETLVRELLQDPKLKGVSSMLVSEAGASVYSASALAAAEFPDLDVSLRGAVSIARRLQDPLAELVKIDPEAIGVGQYQHDLHPKHLRQRLDAVVVDCVNHVGVDLNTASVALLQRVAGLNETLALSLVNWRDQQGAFQDRKALLKVPRLGPKTFEQCAGFLRIRDGREPLDNTAVHPESYALVKALAKRLGRPLPDILGQNEILQSLKSDPQLLQEWDAYTLQDVLHELAKPGRDPRPEFRSVEFDSRIQSLEDVQPGQRLQGVITNVTPFGAFVDIGVHQDGLIHISQLADHFVKDPHSLVKSGQIVQVSVLEVDLARRRIALSMKTSQS</sequence>
<dbReference type="FunFam" id="3.30.420.140:FF:000001">
    <property type="entry name" value="RNA-binding transcriptional accessory protein"/>
    <property type="match status" value="1"/>
</dbReference>
<evidence type="ECO:0000259" key="1">
    <source>
        <dbReference type="PROSITE" id="PS50126"/>
    </source>
</evidence>
<dbReference type="SMART" id="SM00316">
    <property type="entry name" value="S1"/>
    <property type="match status" value="1"/>
</dbReference>
<dbReference type="FunFam" id="1.10.150.310:FF:000001">
    <property type="entry name" value="RNA-binding transcriptional accessory protein"/>
    <property type="match status" value="1"/>
</dbReference>
<dbReference type="FunFam" id="1.10.10.650:FF:000001">
    <property type="entry name" value="S1 RNA-binding domain 1"/>
    <property type="match status" value="1"/>
</dbReference>
<dbReference type="InterPro" id="IPR018974">
    <property type="entry name" value="Tex-like_N"/>
</dbReference>
<dbReference type="InterPro" id="IPR037027">
    <property type="entry name" value="YqgF/RNaseH-like_dom_sf"/>
</dbReference>
<dbReference type="Gene3D" id="1.10.10.650">
    <property type="entry name" value="RuvA domain 2-like"/>
    <property type="match status" value="1"/>
</dbReference>
<dbReference type="InterPro" id="IPR010994">
    <property type="entry name" value="RuvA_2-like"/>
</dbReference>
<dbReference type="PANTHER" id="PTHR10724">
    <property type="entry name" value="30S RIBOSOMAL PROTEIN S1"/>
    <property type="match status" value="1"/>
</dbReference>
<evidence type="ECO:0000313" key="3">
    <source>
        <dbReference type="Proteomes" id="UP000325302"/>
    </source>
</evidence>
<dbReference type="FunFam" id="2.40.50.140:FF:000051">
    <property type="entry name" value="RNA-binding transcriptional accessory protein"/>
    <property type="match status" value="1"/>
</dbReference>
<dbReference type="SUPFAM" id="SSF47781">
    <property type="entry name" value="RuvA domain 2-like"/>
    <property type="match status" value="2"/>
</dbReference>
<dbReference type="InterPro" id="IPR023323">
    <property type="entry name" value="Tex-like_dom_sf"/>
</dbReference>
<dbReference type="InterPro" id="IPR006641">
    <property type="entry name" value="YqgF/RNaseH-like_dom"/>
</dbReference>
<dbReference type="Gene3D" id="1.10.3500.10">
    <property type="entry name" value="Tex N-terminal region-like"/>
    <property type="match status" value="1"/>
</dbReference>
<dbReference type="InterPro" id="IPR044146">
    <property type="entry name" value="S1_Tex"/>
</dbReference>
<dbReference type="InterPro" id="IPR032639">
    <property type="entry name" value="Tex_YqgF"/>
</dbReference>
<dbReference type="AlphaFoldDB" id="A0A5A9W5V2"/>
<keyword evidence="3" id="KW-1185">Reference proteome</keyword>
<dbReference type="SUPFAM" id="SSF50249">
    <property type="entry name" value="Nucleic acid-binding proteins"/>
    <property type="match status" value="1"/>
</dbReference>
<dbReference type="InterPro" id="IPR003029">
    <property type="entry name" value="S1_domain"/>
</dbReference>
<dbReference type="InterPro" id="IPR055179">
    <property type="entry name" value="Tex-like_central_region"/>
</dbReference>
<dbReference type="OrthoDB" id="9804714at2"/>
<feature type="domain" description="S1 motif" evidence="1">
    <location>
        <begin position="636"/>
        <end position="705"/>
    </location>
</feature>
<dbReference type="GO" id="GO:0003729">
    <property type="term" value="F:mRNA binding"/>
    <property type="evidence" value="ECO:0007669"/>
    <property type="project" value="TreeGrafter"/>
</dbReference>
<dbReference type="SUPFAM" id="SSF53098">
    <property type="entry name" value="Ribonuclease H-like"/>
    <property type="match status" value="1"/>
</dbReference>
<dbReference type="CDD" id="cd05685">
    <property type="entry name" value="S1_Tex"/>
    <property type="match status" value="1"/>
</dbReference>
<dbReference type="Pfam" id="PF00575">
    <property type="entry name" value="S1"/>
    <property type="match status" value="1"/>
</dbReference>
<dbReference type="InterPro" id="IPR041692">
    <property type="entry name" value="HHH_9"/>
</dbReference>
<dbReference type="Pfam" id="PF22706">
    <property type="entry name" value="Tex_central_region"/>
    <property type="match status" value="1"/>
</dbReference>
<comment type="caution">
    <text evidence="2">The sequence shown here is derived from an EMBL/GenBank/DDBJ whole genome shotgun (WGS) entry which is preliminary data.</text>
</comment>
<protein>
    <submittedName>
        <fullName evidence="2">RNA-binding transcriptional accessory protein</fullName>
    </submittedName>
</protein>
<dbReference type="InterPro" id="IPR023319">
    <property type="entry name" value="Tex-like_HTH_dom_sf"/>
</dbReference>
<dbReference type="InterPro" id="IPR050437">
    <property type="entry name" value="Ribos_protein_bS1-like"/>
</dbReference>
<dbReference type="SMART" id="SM00732">
    <property type="entry name" value="YqgFc"/>
    <property type="match status" value="1"/>
</dbReference>
<reference evidence="2 3" key="1">
    <citation type="submission" date="2019-03" db="EMBL/GenBank/DDBJ databases">
        <title>Nitrincola sp. nov. isolated from an Indian soda lake.</title>
        <authorList>
            <person name="Joshi A."/>
            <person name="Thite S.V."/>
            <person name="Joseph N."/>
            <person name="Dhotre D."/>
            <person name="Moorthy M."/>
            <person name="Shouche Y.S."/>
        </authorList>
    </citation>
    <scope>NUCLEOTIDE SEQUENCE [LARGE SCALE GENOMIC DNA]</scope>
    <source>
        <strain evidence="2 3">MEB193</strain>
    </source>
</reference>
<dbReference type="Gene3D" id="2.40.50.140">
    <property type="entry name" value="Nucleic acid-binding proteins"/>
    <property type="match status" value="1"/>
</dbReference>